<feature type="compositionally biased region" description="Basic and acidic residues" evidence="7">
    <location>
        <begin position="69"/>
        <end position="84"/>
    </location>
</feature>
<dbReference type="InterPro" id="IPR011989">
    <property type="entry name" value="ARM-like"/>
</dbReference>
<comment type="subcellular location">
    <subcellularLocation>
        <location evidence="1">Membrane</location>
        <topology evidence="1">Single-pass membrane protein</topology>
    </subcellularLocation>
    <subcellularLocation>
        <location evidence="2">Mitochondrion membrane</location>
    </subcellularLocation>
</comment>
<dbReference type="Gene3D" id="1.25.10.10">
    <property type="entry name" value="Leucine-rich Repeat Variant"/>
    <property type="match status" value="1"/>
</dbReference>
<dbReference type="EMBL" id="CAJHNH020000491">
    <property type="protein sequence ID" value="CAG5118028.1"/>
    <property type="molecule type" value="Genomic_DNA"/>
</dbReference>
<keyword evidence="6" id="KW-0472">Membrane</keyword>
<sequence length="479" mass="52060">MAETVEGEGAEEGERDEGGHALADSSESRQQDVINETSMVFIEDLDHSIQSKSGSSFYASADEATEVVSRFDEIKDEEKDKALELSDVPEDASSTATADTFPSADLDFSLLSDKDKVEDDPAWDGSSSHRSQTEAPVSSGAPLAVPEESPRSSAVETTESVTSRLDILLKSGSDTSQDTPAAEEEQLEASNITEVLTVCQNSPSTVSKENIRILVSLLRKRVPELHSTVLNCVLRVAAFTQNVKPLRDSGCLEVVADQVQEACRTVTGEGGAELLNSLCQVLTNLTLDPKCQADLEETVPALIDLLLSSDSEPIKLSALRPLINFSSQSTFHNRYINAVQSLYDLLDTGSHIARVQSLKILVNLSLNETMMPHLLASKAPRNLLELLDMPTPTDLTLRTLTMLANLEVALNNSSELLASIPEEAKTASAETVYKLLHGADRLSFLRSKVLRLTRHNNEDVAHQASKLLQYIQEKSASVK</sequence>
<evidence type="ECO:0000313" key="9">
    <source>
        <dbReference type="EMBL" id="CAG5118028.1"/>
    </source>
</evidence>
<keyword evidence="10" id="KW-1185">Reference proteome</keyword>
<evidence type="ECO:0000256" key="6">
    <source>
        <dbReference type="ARBA" id="ARBA00023136"/>
    </source>
</evidence>
<gene>
    <name evidence="9" type="ORF">CUNI_LOCUS3586</name>
</gene>
<dbReference type="InterPro" id="IPR006911">
    <property type="entry name" value="ARM-rpt_dom"/>
</dbReference>
<dbReference type="PANTHER" id="PTHR15712">
    <property type="entry name" value="ARMADILLO REPEAT CONTAINING PROTEIN"/>
    <property type="match status" value="1"/>
</dbReference>
<dbReference type="InterPro" id="IPR051303">
    <property type="entry name" value="Armcx_regulator"/>
</dbReference>
<evidence type="ECO:0000256" key="5">
    <source>
        <dbReference type="ARBA" id="ARBA00023128"/>
    </source>
</evidence>
<evidence type="ECO:0000256" key="4">
    <source>
        <dbReference type="ARBA" id="ARBA00022989"/>
    </source>
</evidence>
<keyword evidence="5" id="KW-0496">Mitochondrion</keyword>
<reference evidence="9" key="1">
    <citation type="submission" date="2021-04" db="EMBL/GenBank/DDBJ databases">
        <authorList>
            <consortium name="Molecular Ecology Group"/>
        </authorList>
    </citation>
    <scope>NUCLEOTIDE SEQUENCE</scope>
</reference>
<evidence type="ECO:0000256" key="3">
    <source>
        <dbReference type="ARBA" id="ARBA00022692"/>
    </source>
</evidence>
<accession>A0A8S3YNJ9</accession>
<proteinExistence type="predicted"/>
<evidence type="ECO:0000256" key="2">
    <source>
        <dbReference type="ARBA" id="ARBA00004325"/>
    </source>
</evidence>
<evidence type="ECO:0000256" key="7">
    <source>
        <dbReference type="SAM" id="MobiDB-lite"/>
    </source>
</evidence>
<dbReference type="SUPFAM" id="SSF48371">
    <property type="entry name" value="ARM repeat"/>
    <property type="match status" value="1"/>
</dbReference>
<dbReference type="Proteomes" id="UP000678393">
    <property type="component" value="Unassembled WGS sequence"/>
</dbReference>
<dbReference type="AlphaFoldDB" id="A0A8S3YNJ9"/>
<dbReference type="GO" id="GO:0031966">
    <property type="term" value="C:mitochondrial membrane"/>
    <property type="evidence" value="ECO:0007669"/>
    <property type="project" value="UniProtKB-SubCell"/>
</dbReference>
<feature type="compositionally biased region" description="Acidic residues" evidence="7">
    <location>
        <begin position="1"/>
        <end position="15"/>
    </location>
</feature>
<evidence type="ECO:0000259" key="8">
    <source>
        <dbReference type="Pfam" id="PF04826"/>
    </source>
</evidence>
<feature type="region of interest" description="Disordered" evidence="7">
    <location>
        <begin position="117"/>
        <end position="160"/>
    </location>
</feature>
<dbReference type="Pfam" id="PF04826">
    <property type="entry name" value="Arm_2"/>
    <property type="match status" value="1"/>
</dbReference>
<evidence type="ECO:0000256" key="1">
    <source>
        <dbReference type="ARBA" id="ARBA00004167"/>
    </source>
</evidence>
<protein>
    <recommendedName>
        <fullName evidence="8">Armadillo repeat-containing domain-containing protein</fullName>
    </recommendedName>
</protein>
<keyword evidence="3" id="KW-0812">Transmembrane</keyword>
<keyword evidence="4" id="KW-1133">Transmembrane helix</keyword>
<dbReference type="OrthoDB" id="10017790at2759"/>
<organism evidence="9 10">
    <name type="scientific">Candidula unifasciata</name>
    <dbReference type="NCBI Taxonomy" id="100452"/>
    <lineage>
        <taxon>Eukaryota</taxon>
        <taxon>Metazoa</taxon>
        <taxon>Spiralia</taxon>
        <taxon>Lophotrochozoa</taxon>
        <taxon>Mollusca</taxon>
        <taxon>Gastropoda</taxon>
        <taxon>Heterobranchia</taxon>
        <taxon>Euthyneura</taxon>
        <taxon>Panpulmonata</taxon>
        <taxon>Eupulmonata</taxon>
        <taxon>Stylommatophora</taxon>
        <taxon>Helicina</taxon>
        <taxon>Helicoidea</taxon>
        <taxon>Geomitridae</taxon>
        <taxon>Candidula</taxon>
    </lineage>
</organism>
<name>A0A8S3YNJ9_9EUPU</name>
<feature type="compositionally biased region" description="Polar residues" evidence="7">
    <location>
        <begin position="125"/>
        <end position="136"/>
    </location>
</feature>
<evidence type="ECO:0000313" key="10">
    <source>
        <dbReference type="Proteomes" id="UP000678393"/>
    </source>
</evidence>
<dbReference type="InterPro" id="IPR016024">
    <property type="entry name" value="ARM-type_fold"/>
</dbReference>
<feature type="region of interest" description="Disordered" evidence="7">
    <location>
        <begin position="1"/>
        <end position="35"/>
    </location>
</feature>
<comment type="caution">
    <text evidence="9">The sequence shown here is derived from an EMBL/GenBank/DDBJ whole genome shotgun (WGS) entry which is preliminary data.</text>
</comment>
<feature type="domain" description="Armadillo repeat-containing" evidence="8">
    <location>
        <begin position="210"/>
        <end position="416"/>
    </location>
</feature>
<dbReference type="PANTHER" id="PTHR15712:SF23">
    <property type="entry name" value="ARMADILLO REPEAT CONTAINING 10"/>
    <property type="match status" value="1"/>
</dbReference>
<feature type="region of interest" description="Disordered" evidence="7">
    <location>
        <begin position="69"/>
        <end position="105"/>
    </location>
</feature>